<sequence length="295" mass="32987">MTGDVPLRTAYPLQRCKNIYLIRHGQGFHNLAGDKDLAAYLSPKYLDASLTSHGFDQAAALRDHLKSNGIASSVQLVVVSPLTRTLQTAVGVFGGDVILNGNSTETALMIDGVGEYKHKAVSSVGAPPFVAVEWCREQMGLHPCDQRHPISTYRSLFPAIDFSDVVTDEDTWWNATARESRDELVARCENFVQWLLKREETEIAVVSHSSFLKHLIGIFGDDCSSKLHLGPQKYFENCEMRSIVLVDKRPEEESKVPRKDFPGGIPPDVINTTPLQSRPSRHHHHFFHHHSTEPV</sequence>
<dbReference type="SUPFAM" id="SSF53254">
    <property type="entry name" value="Phosphoglycerate mutase-like"/>
    <property type="match status" value="1"/>
</dbReference>
<evidence type="ECO:0000256" key="2">
    <source>
        <dbReference type="ARBA" id="ARBA00023235"/>
    </source>
</evidence>
<dbReference type="Gene3D" id="3.40.50.1240">
    <property type="entry name" value="Phosphoglycerate mutase-like"/>
    <property type="match status" value="1"/>
</dbReference>
<dbReference type="Proteomes" id="UP001633002">
    <property type="component" value="Unassembled WGS sequence"/>
</dbReference>
<evidence type="ECO:0000313" key="6">
    <source>
        <dbReference type="Proteomes" id="UP001633002"/>
    </source>
</evidence>
<protein>
    <recommendedName>
        <fullName evidence="7">Phosphoglycerate mutase-like protein</fullName>
    </recommendedName>
</protein>
<gene>
    <name evidence="5" type="ORF">R1sor_022515</name>
</gene>
<dbReference type="InterPro" id="IPR050275">
    <property type="entry name" value="PGM_Phosphatase"/>
</dbReference>
<name>A0ABD3GM97_9MARC</name>
<feature type="region of interest" description="Disordered" evidence="4">
    <location>
        <begin position="276"/>
        <end position="295"/>
    </location>
</feature>
<accession>A0ABD3GM97</accession>
<keyword evidence="1" id="KW-0324">Glycolysis</keyword>
<evidence type="ECO:0008006" key="7">
    <source>
        <dbReference type="Google" id="ProtNLM"/>
    </source>
</evidence>
<dbReference type="InterPro" id="IPR013078">
    <property type="entry name" value="His_Pase_superF_clade-1"/>
</dbReference>
<dbReference type="InterPro" id="IPR029033">
    <property type="entry name" value="His_PPase_superfam"/>
</dbReference>
<dbReference type="PROSITE" id="PS00175">
    <property type="entry name" value="PG_MUTASE"/>
    <property type="match status" value="1"/>
</dbReference>
<evidence type="ECO:0000256" key="4">
    <source>
        <dbReference type="SAM" id="MobiDB-lite"/>
    </source>
</evidence>
<dbReference type="CDD" id="cd07067">
    <property type="entry name" value="HP_PGM_like"/>
    <property type="match status" value="1"/>
</dbReference>
<dbReference type="EMBL" id="JBJQOH010000007">
    <property type="protein sequence ID" value="KAL3679559.1"/>
    <property type="molecule type" value="Genomic_DNA"/>
</dbReference>
<comment type="similarity">
    <text evidence="3">Belongs to the phosphoglycerate mutase family.</text>
</comment>
<evidence type="ECO:0000256" key="3">
    <source>
        <dbReference type="ARBA" id="ARBA00038362"/>
    </source>
</evidence>
<evidence type="ECO:0000313" key="5">
    <source>
        <dbReference type="EMBL" id="KAL3679559.1"/>
    </source>
</evidence>
<proteinExistence type="inferred from homology"/>
<feature type="compositionally biased region" description="Basic residues" evidence="4">
    <location>
        <begin position="279"/>
        <end position="289"/>
    </location>
</feature>
<dbReference type="InterPro" id="IPR001345">
    <property type="entry name" value="PG/BPGM_mutase_AS"/>
</dbReference>
<comment type="caution">
    <text evidence="5">The sequence shown here is derived from an EMBL/GenBank/DDBJ whole genome shotgun (WGS) entry which is preliminary data.</text>
</comment>
<keyword evidence="6" id="KW-1185">Reference proteome</keyword>
<dbReference type="PANTHER" id="PTHR48100">
    <property type="entry name" value="BROAD-SPECIFICITY PHOSPHATASE YOR283W-RELATED"/>
    <property type="match status" value="1"/>
</dbReference>
<evidence type="ECO:0000256" key="1">
    <source>
        <dbReference type="ARBA" id="ARBA00023152"/>
    </source>
</evidence>
<reference evidence="5 6" key="1">
    <citation type="submission" date="2024-09" db="EMBL/GenBank/DDBJ databases">
        <title>Chromosome-scale assembly of Riccia sorocarpa.</title>
        <authorList>
            <person name="Paukszto L."/>
        </authorList>
    </citation>
    <scope>NUCLEOTIDE SEQUENCE [LARGE SCALE GENOMIC DNA]</scope>
    <source>
        <strain evidence="5">LP-2024</strain>
        <tissue evidence="5">Aerial parts of the thallus</tissue>
    </source>
</reference>
<dbReference type="AlphaFoldDB" id="A0ABD3GM97"/>
<dbReference type="Pfam" id="PF00300">
    <property type="entry name" value="His_Phos_1"/>
    <property type="match status" value="2"/>
</dbReference>
<keyword evidence="2" id="KW-0413">Isomerase</keyword>
<dbReference type="PANTHER" id="PTHR48100:SF1">
    <property type="entry name" value="HISTIDINE PHOSPHATASE FAMILY PROTEIN-RELATED"/>
    <property type="match status" value="1"/>
</dbReference>
<organism evidence="5 6">
    <name type="scientific">Riccia sorocarpa</name>
    <dbReference type="NCBI Taxonomy" id="122646"/>
    <lineage>
        <taxon>Eukaryota</taxon>
        <taxon>Viridiplantae</taxon>
        <taxon>Streptophyta</taxon>
        <taxon>Embryophyta</taxon>
        <taxon>Marchantiophyta</taxon>
        <taxon>Marchantiopsida</taxon>
        <taxon>Marchantiidae</taxon>
        <taxon>Marchantiales</taxon>
        <taxon>Ricciaceae</taxon>
        <taxon>Riccia</taxon>
    </lineage>
</organism>
<dbReference type="SMART" id="SM00855">
    <property type="entry name" value="PGAM"/>
    <property type="match status" value="1"/>
</dbReference>